<dbReference type="RefSeq" id="WP_320249874.1">
    <property type="nucleotide sequence ID" value="NZ_JAVIIX010000014.1"/>
</dbReference>
<dbReference type="PROSITE" id="PS00108">
    <property type="entry name" value="PROTEIN_KINASE_ST"/>
    <property type="match status" value="1"/>
</dbReference>
<dbReference type="InterPro" id="IPR001245">
    <property type="entry name" value="Ser-Thr/Tyr_kinase_cat_dom"/>
</dbReference>
<name>A0ABU4XJH0_9HYPH</name>
<evidence type="ECO:0000256" key="1">
    <source>
        <dbReference type="SAM" id="MobiDB-lite"/>
    </source>
</evidence>
<comment type="caution">
    <text evidence="3">The sequence shown here is derived from an EMBL/GenBank/DDBJ whole genome shotgun (WGS) entry which is preliminary data.</text>
</comment>
<dbReference type="InterPro" id="IPR041679">
    <property type="entry name" value="DNA2/NAM7-like_C"/>
</dbReference>
<feature type="compositionally biased region" description="Basic residues" evidence="1">
    <location>
        <begin position="1657"/>
        <end position="1667"/>
    </location>
</feature>
<dbReference type="Pfam" id="PF13087">
    <property type="entry name" value="AAA_12"/>
    <property type="match status" value="1"/>
</dbReference>
<sequence>MQVTNCGRGVHSREVKGLERLKKELPSNWYAFTNLDLTLGLGKSREIDVIIVSDHRIFLIDIKDWNGKIENRDGRWHNNGRDCGPSPVQKIGDIGREVLGPLASHLKSRTETRREPVPFIVGLVVLTGLATNAHLDGLEKEKVLAVDDFIKLATNTRKLNETFGDPLATFLHRPLTDGFWKDKLSRFFNVGPNSPFKPGRRRFQRYVAEDIFSYAHPSDIYREYEATDEANKNNLGILRLWDFTKCNDGRFQTEEGRLEIAGREQQVYHWLRDRDQELERTLLTPRLDDPDRGVNYWEIYDRRRRMRRLNEFSISEASTTLPGQKIELARQIVSSVAALHRQNASHLDIGGHSIWLELPTSVRLSHLLAARIPEGKSLGPSRYQFLSGVTVPEDVLGVDSGPKRRDVFLLGVAVHKLLFGRLPSGEPAEWKATVDGANEYAALHDWFAEALEISPDQRFADAAIALESFNKATASRPTPDEIFAGLESFRTTIRSQRQLFTTFPVEGEMVIESDRMDAWRSVEDDIPVLVKQWKQSAWGDGQKEGGSLLSFLRRAADMKADKPTGIAPVRGVHWLGDSLVLVQAWIEGAALDTVLANGHEFSDATKALSLCSNLVSIMDALHEEGIGHGDLKPANIVVSEEGQPTLIDVLDYSPRVDGEVVSSAYAPDSGNRMERDRFALTKITEEILAASDLDPADGADIASAIRDCREKPPALTTLLPLQESLAKTIEWLQSKGQKEAIDDKAISVSLAGQQTGPIDSDEGFLFLRVRRHPHRGYLALHIRGAFEELEVRLDPEGRATVATRRKLEQWLLALVAKQEFHRIGATLNVTRSDVTDLSALEPILNDPLVKARIEKEISGPASPAASETPESADLVPQEDEAEDALAEEIADSDTPTTDVDVPELWRVLMEVENELTTEGVAQLDSAYDRGIGRHKVIMELESGEFDFSRNDTVGVQKQDKKGIWRRIGDLDLNRSKPDIAVIDAQGGWSFGPRLVEAGQRLRFLSHFEGTSLKRRTDAVGRILAGNGRANGLLSVFDTRSDAAPDMAEQQASDEALALYGLNDDQTQAFRKIINTRPVGLLQGPPGTGKTKFIAALTHYAITKGLVRNVLLSSQSHEAVNNAAESVLALFRKTGELPSLLRVGMDDGQVSPLLRPYHTSRVEQSYKDRFGATFGERMGVVGKTLGIPPDIISQVVVLETTVRPVVQRIYELNRDAEAQVQRINGLKDTLKQHLSLLDIEISLPESGFEDDWRDFLDEAAAAIARRAARQHAVGADRIDRLRSIAGLGRDFIGSVSRAERSFDTFLAGTRQIVVGTCVGLGRSSLGLTATAFDLVIVDEAARCTSGELLVPLQAARWAVLVGDHAQLQPQHKPEVINLVAERTSIAKKEIKRSDFERTFKTGYGLAAGSRLKTQYRMLSPIGQLVSEVFYPDLTLLAGRAEPVVDPQVLPDDLKYPLTWVETDGLGPMGYERREAKSKINPAEADAVVHLLDRWYADDRFREWLLTQQDHPVGIGVICMYAAQRNLIERKLRQSALAFLLDKNVKVGTVDSYQGKENPIVILSLVRNNELGGIESGVKTIKDGFLVTPNRINVAVSRAMDRLVIVGSRHRWRANRPMGQLSAGFGRRTDESVASVIAVEDLLEAQADRETENSSRGSSMKKRGVHGKA</sequence>
<dbReference type="Pfam" id="PF07714">
    <property type="entry name" value="PK_Tyr_Ser-Thr"/>
    <property type="match status" value="1"/>
</dbReference>
<dbReference type="EMBL" id="JAVIIZ010000015">
    <property type="protein sequence ID" value="MDX8474829.1"/>
    <property type="molecule type" value="Genomic_DNA"/>
</dbReference>
<dbReference type="Gene3D" id="3.40.50.300">
    <property type="entry name" value="P-loop containing nucleotide triphosphate hydrolases"/>
    <property type="match status" value="2"/>
</dbReference>
<organism evidence="3 4">
    <name type="scientific">Mesorhizobium dulcispinae</name>
    <dbReference type="NCBI Taxonomy" id="3072316"/>
    <lineage>
        <taxon>Bacteria</taxon>
        <taxon>Pseudomonadati</taxon>
        <taxon>Pseudomonadota</taxon>
        <taxon>Alphaproteobacteria</taxon>
        <taxon>Hyphomicrobiales</taxon>
        <taxon>Phyllobacteriaceae</taxon>
        <taxon>Mesorhizobium</taxon>
    </lineage>
</organism>
<dbReference type="PANTHER" id="PTHR10887">
    <property type="entry name" value="DNA2/NAM7 HELICASE FAMILY"/>
    <property type="match status" value="1"/>
</dbReference>
<accession>A0ABU4XJH0</accession>
<dbReference type="SUPFAM" id="SSF56112">
    <property type="entry name" value="Protein kinase-like (PK-like)"/>
    <property type="match status" value="2"/>
</dbReference>
<reference evidence="3 4" key="1">
    <citation type="submission" date="2023-08" db="EMBL/GenBank/DDBJ databases">
        <title>Implementing the SeqCode for naming new Mesorhizobium species isolated from Vachellia karroo root nodules.</title>
        <authorList>
            <person name="Van Lill M."/>
        </authorList>
    </citation>
    <scope>NUCLEOTIDE SEQUENCE [LARGE SCALE GENOMIC DNA]</scope>
    <source>
        <strain evidence="3 4">VK23A</strain>
    </source>
</reference>
<keyword evidence="4" id="KW-1185">Reference proteome</keyword>
<dbReference type="Pfam" id="PF08378">
    <property type="entry name" value="NERD"/>
    <property type="match status" value="1"/>
</dbReference>
<protein>
    <submittedName>
        <fullName evidence="3">AAA domain-containing protein</fullName>
    </submittedName>
</protein>
<dbReference type="PROSITE" id="PS50965">
    <property type="entry name" value="NERD"/>
    <property type="match status" value="1"/>
</dbReference>
<dbReference type="InterPro" id="IPR027417">
    <property type="entry name" value="P-loop_NTPase"/>
</dbReference>
<proteinExistence type="predicted"/>
<dbReference type="CDD" id="cd18808">
    <property type="entry name" value="SF1_C_Upf1"/>
    <property type="match status" value="1"/>
</dbReference>
<dbReference type="PANTHER" id="PTHR10887:SF495">
    <property type="entry name" value="HELICASE SENATAXIN ISOFORM X1-RELATED"/>
    <property type="match status" value="1"/>
</dbReference>
<dbReference type="Proteomes" id="UP001271780">
    <property type="component" value="Unassembled WGS sequence"/>
</dbReference>
<dbReference type="Gene3D" id="1.10.510.10">
    <property type="entry name" value="Transferase(Phosphotransferase) domain 1"/>
    <property type="match status" value="2"/>
</dbReference>
<dbReference type="InterPro" id="IPR041677">
    <property type="entry name" value="DNA2/NAM7_AAA_11"/>
</dbReference>
<dbReference type="SUPFAM" id="SSF52540">
    <property type="entry name" value="P-loop containing nucleoside triphosphate hydrolases"/>
    <property type="match status" value="1"/>
</dbReference>
<dbReference type="InterPro" id="IPR011009">
    <property type="entry name" value="Kinase-like_dom_sf"/>
</dbReference>
<feature type="region of interest" description="Disordered" evidence="1">
    <location>
        <begin position="1644"/>
        <end position="1667"/>
    </location>
</feature>
<gene>
    <name evidence="3" type="ORF">RFM27_22325</name>
</gene>
<dbReference type="InterPro" id="IPR047187">
    <property type="entry name" value="SF1_C_Upf1"/>
</dbReference>
<feature type="region of interest" description="Disordered" evidence="1">
    <location>
        <begin position="858"/>
        <end position="883"/>
    </location>
</feature>
<dbReference type="Pfam" id="PF13086">
    <property type="entry name" value="AAA_11"/>
    <property type="match status" value="1"/>
</dbReference>
<dbReference type="InterPro" id="IPR008271">
    <property type="entry name" value="Ser/Thr_kinase_AS"/>
</dbReference>
<dbReference type="InterPro" id="IPR045055">
    <property type="entry name" value="DNA2/NAM7-like"/>
</dbReference>
<evidence type="ECO:0000313" key="3">
    <source>
        <dbReference type="EMBL" id="MDX8474829.1"/>
    </source>
</evidence>
<feature type="compositionally biased region" description="Low complexity" evidence="1">
    <location>
        <begin position="858"/>
        <end position="872"/>
    </location>
</feature>
<evidence type="ECO:0000259" key="2">
    <source>
        <dbReference type="PROSITE" id="PS50965"/>
    </source>
</evidence>
<evidence type="ECO:0000313" key="4">
    <source>
        <dbReference type="Proteomes" id="UP001271780"/>
    </source>
</evidence>
<feature type="domain" description="NERD" evidence="2">
    <location>
        <begin position="9"/>
        <end position="121"/>
    </location>
</feature>
<dbReference type="InterPro" id="IPR011528">
    <property type="entry name" value="NERD"/>
</dbReference>